<dbReference type="InterPro" id="IPR045860">
    <property type="entry name" value="Snake_toxin-like_sf"/>
</dbReference>
<feature type="region of interest" description="Disordered" evidence="1">
    <location>
        <begin position="434"/>
        <end position="460"/>
    </location>
</feature>
<sequence length="502" mass="54322">MYPYDPEHDAETPTSDDGSSPQISFPSPLAVFGNFYPHIYVNNNGFLSFDRPMSDFTPRAFPLQSGGPILAPFWADVDNEITGSIYYHQSTDPHLLERATFDVRSYFNYPRFTAQWAFVATWDNVTYYGAVSNEVGLIIHHIYIEAFTELDTDWCRLSLFQVVNTFQAVLITDWTFTFVLFNYENIQWTTDSASEGVDGLGGNHAQAGLNSGNSSFYSIPGSLSQEILHVSTTSNVYFSGRWAFKVDGYDPEFPDFPPTDGSLSCTQCVNTMGSSCTGSAVICPSGSLCGSQYAEYTDNGVLYEVIIRSCLPVNQCGTSGSFSFQNNNVQIVNLCCDSDLCTPTIPEFPPQNNETNGMTCPSCLSTGSLECFTGETIQCTGNETTCFQISSPASGGVAMRGCSSRSFCEADYQSLTNAANISLNIQCSNGGNEPPYTPSTASTTPGNEPPYTPSTASTTPDGSLSCTQCVNTMGSSCTGSAVTCHSGSLCGSQYAEYTDSKW</sequence>
<dbReference type="PANTHER" id="PTHR13802">
    <property type="entry name" value="MUCIN 4-RELATED"/>
    <property type="match status" value="1"/>
</dbReference>
<keyword evidence="4" id="KW-1185">Reference proteome</keyword>
<feature type="compositionally biased region" description="Basic and acidic residues" evidence="1">
    <location>
        <begin position="1"/>
        <end position="11"/>
    </location>
</feature>
<dbReference type="InterPro" id="IPR051495">
    <property type="entry name" value="Epithelial_Barrier/Signaling"/>
</dbReference>
<accession>A0A8C5Q575</accession>
<dbReference type="Proteomes" id="UP000694569">
    <property type="component" value="Unplaced"/>
</dbReference>
<feature type="compositionally biased region" description="Polar residues" evidence="1">
    <location>
        <begin position="12"/>
        <end position="21"/>
    </location>
</feature>
<organism evidence="3 4">
    <name type="scientific">Leptobrachium leishanense</name>
    <name type="common">Leishan spiny toad</name>
    <dbReference type="NCBI Taxonomy" id="445787"/>
    <lineage>
        <taxon>Eukaryota</taxon>
        <taxon>Metazoa</taxon>
        <taxon>Chordata</taxon>
        <taxon>Craniata</taxon>
        <taxon>Vertebrata</taxon>
        <taxon>Euteleostomi</taxon>
        <taxon>Amphibia</taxon>
        <taxon>Batrachia</taxon>
        <taxon>Anura</taxon>
        <taxon>Pelobatoidea</taxon>
        <taxon>Megophryidae</taxon>
        <taxon>Leptobrachium</taxon>
    </lineage>
</organism>
<dbReference type="GeneTree" id="ENSGT00730000110943"/>
<dbReference type="GO" id="GO:0007160">
    <property type="term" value="P:cell-matrix adhesion"/>
    <property type="evidence" value="ECO:0007669"/>
    <property type="project" value="InterPro"/>
</dbReference>
<dbReference type="Ensembl" id="ENSLLET00000033719.1">
    <property type="protein sequence ID" value="ENSLLEP00000032465.1"/>
    <property type="gene ID" value="ENSLLEG00000020530.1"/>
</dbReference>
<name>A0A8C5Q575_9ANUR</name>
<dbReference type="Pfam" id="PF00021">
    <property type="entry name" value="UPAR_LY6"/>
    <property type="match status" value="2"/>
</dbReference>
<proteinExistence type="predicted"/>
<protein>
    <recommendedName>
        <fullName evidence="2">NIDO domain-containing protein</fullName>
    </recommendedName>
</protein>
<dbReference type="SUPFAM" id="SSF57302">
    <property type="entry name" value="Snake toxin-like"/>
    <property type="match status" value="2"/>
</dbReference>
<evidence type="ECO:0000313" key="4">
    <source>
        <dbReference type="Proteomes" id="UP000694569"/>
    </source>
</evidence>
<dbReference type="PANTHER" id="PTHR13802:SF59">
    <property type="entry name" value="SUSHI DOMAIN-CONTAINING PROTEIN 2"/>
    <property type="match status" value="1"/>
</dbReference>
<reference evidence="3" key="1">
    <citation type="submission" date="2025-08" db="UniProtKB">
        <authorList>
            <consortium name="Ensembl"/>
        </authorList>
    </citation>
    <scope>IDENTIFICATION</scope>
</reference>
<evidence type="ECO:0000259" key="2">
    <source>
        <dbReference type="PROSITE" id="PS51220"/>
    </source>
</evidence>
<dbReference type="PROSITE" id="PS51220">
    <property type="entry name" value="NIDO"/>
    <property type="match status" value="1"/>
</dbReference>
<feature type="domain" description="NIDO" evidence="2">
    <location>
        <begin position="72"/>
        <end position="249"/>
    </location>
</feature>
<dbReference type="CDD" id="cd23572">
    <property type="entry name" value="TFP_LU_ECD_PINLYP_rpt2"/>
    <property type="match status" value="1"/>
</dbReference>
<reference evidence="3" key="2">
    <citation type="submission" date="2025-09" db="UniProtKB">
        <authorList>
            <consortium name="Ensembl"/>
        </authorList>
    </citation>
    <scope>IDENTIFICATION</scope>
</reference>
<evidence type="ECO:0000313" key="3">
    <source>
        <dbReference type="Ensembl" id="ENSLLEP00000032465.1"/>
    </source>
</evidence>
<dbReference type="Gene3D" id="2.10.60.10">
    <property type="entry name" value="CD59"/>
    <property type="match status" value="2"/>
</dbReference>
<evidence type="ECO:0000256" key="1">
    <source>
        <dbReference type="SAM" id="MobiDB-lite"/>
    </source>
</evidence>
<dbReference type="InterPro" id="IPR016054">
    <property type="entry name" value="LY6_UPA_recep-like"/>
</dbReference>
<dbReference type="InterPro" id="IPR003886">
    <property type="entry name" value="NIDO_dom"/>
</dbReference>
<dbReference type="Pfam" id="PF06119">
    <property type="entry name" value="NIDO"/>
    <property type="match status" value="1"/>
</dbReference>
<dbReference type="OrthoDB" id="6236007at2759"/>
<dbReference type="AlphaFoldDB" id="A0A8C5Q575"/>
<dbReference type="SMART" id="SM00539">
    <property type="entry name" value="NIDO"/>
    <property type="match status" value="1"/>
</dbReference>
<feature type="region of interest" description="Disordered" evidence="1">
    <location>
        <begin position="1"/>
        <end position="21"/>
    </location>
</feature>